<dbReference type="PATRIC" id="fig|1359196.3.peg.172"/>
<evidence type="ECO:0000313" key="1">
    <source>
        <dbReference type="EMBL" id="KJV57817.1"/>
    </source>
</evidence>
<protein>
    <submittedName>
        <fullName evidence="1">Uncharacterized protein</fullName>
    </submittedName>
</protein>
<gene>
    <name evidence="1" type="ORF">RFEPED_0184</name>
</gene>
<reference evidence="1 2" key="1">
    <citation type="submission" date="2015-01" db="EMBL/GenBank/DDBJ databases">
        <title>Genome Sequencing of Rickettsiales.</title>
        <authorList>
            <person name="Daugherty S.C."/>
            <person name="Su Q."/>
            <person name="Abolude K."/>
            <person name="Beier-Sexton M."/>
            <person name="Carlyon J.A."/>
            <person name="Carter R."/>
            <person name="Day N.P."/>
            <person name="Dumler S.J."/>
            <person name="Dyachenko V."/>
            <person name="Godinez A."/>
            <person name="Kurtti T.J."/>
            <person name="Lichay M."/>
            <person name="Mullins K.E."/>
            <person name="Ott S."/>
            <person name="Pappas-Brown V."/>
            <person name="Paris D.H."/>
            <person name="Patel P."/>
            <person name="Richards A.L."/>
            <person name="Sadzewicz L."/>
            <person name="Sears K."/>
            <person name="Seidman D."/>
            <person name="Sengamalay N."/>
            <person name="Stenos J."/>
            <person name="Tallon L.J."/>
            <person name="Vincent G."/>
            <person name="Fraser C.M."/>
            <person name="Munderloh U."/>
            <person name="Dunning-Hotopp J.C."/>
        </authorList>
    </citation>
    <scope>NUCLEOTIDE SEQUENCE [LARGE SCALE GENOMIC DNA]</scope>
    <source>
        <strain evidence="1 2">Pedreira</strain>
    </source>
</reference>
<accession>A0A0F3MQU6</accession>
<dbReference type="AlphaFoldDB" id="A0A0F3MQU6"/>
<evidence type="ECO:0000313" key="2">
    <source>
        <dbReference type="Proteomes" id="UP000033475"/>
    </source>
</evidence>
<comment type="caution">
    <text evidence="1">The sequence shown here is derived from an EMBL/GenBank/DDBJ whole genome shotgun (WGS) entry which is preliminary data.</text>
</comment>
<proteinExistence type="predicted"/>
<dbReference type="RefSeq" id="WP_231564242.1">
    <property type="nucleotide sequence ID" value="NZ_LANQ01000001.1"/>
</dbReference>
<dbReference type="Proteomes" id="UP000033475">
    <property type="component" value="Unassembled WGS sequence"/>
</dbReference>
<sequence>MLMSEEEYRNQPDVINDPEWSKAFYYTLYVGNCADYDEGMAYIEGKLSNPEELSQAATCQALGI</sequence>
<name>A0A0F3MQU6_RICFI</name>
<organism evidence="1 2">
    <name type="scientific">Rickettsia felis str. Pedreira</name>
    <dbReference type="NCBI Taxonomy" id="1359196"/>
    <lineage>
        <taxon>Bacteria</taxon>
        <taxon>Pseudomonadati</taxon>
        <taxon>Pseudomonadota</taxon>
        <taxon>Alphaproteobacteria</taxon>
        <taxon>Rickettsiales</taxon>
        <taxon>Rickettsiaceae</taxon>
        <taxon>Rickettsieae</taxon>
        <taxon>Rickettsia</taxon>
        <taxon>spotted fever group</taxon>
    </lineage>
</organism>
<dbReference type="EMBL" id="LANQ01000001">
    <property type="protein sequence ID" value="KJV57817.1"/>
    <property type="molecule type" value="Genomic_DNA"/>
</dbReference>